<dbReference type="Pfam" id="PF13476">
    <property type="entry name" value="AAA_23"/>
    <property type="match status" value="1"/>
</dbReference>
<feature type="coiled-coil region" evidence="1">
    <location>
        <begin position="182"/>
        <end position="209"/>
    </location>
</feature>
<dbReference type="GO" id="GO:0006302">
    <property type="term" value="P:double-strand break repair"/>
    <property type="evidence" value="ECO:0007669"/>
    <property type="project" value="InterPro"/>
</dbReference>
<evidence type="ECO:0000259" key="2">
    <source>
        <dbReference type="Pfam" id="PF13476"/>
    </source>
</evidence>
<dbReference type="EMBL" id="QFBC01000023">
    <property type="protein sequence ID" value="PWE52563.1"/>
    <property type="molecule type" value="Genomic_DNA"/>
</dbReference>
<dbReference type="AlphaFoldDB" id="A0A2U2DGW9"/>
<evidence type="ECO:0000313" key="4">
    <source>
        <dbReference type="Proteomes" id="UP000245252"/>
    </source>
</evidence>
<organism evidence="3 4">
    <name type="scientific">Metarhizobium album</name>
    <dbReference type="NCBI Taxonomy" id="2182425"/>
    <lineage>
        <taxon>Bacteria</taxon>
        <taxon>Pseudomonadati</taxon>
        <taxon>Pseudomonadota</taxon>
        <taxon>Alphaproteobacteria</taxon>
        <taxon>Hyphomicrobiales</taxon>
        <taxon>Rhizobiaceae</taxon>
        <taxon>Metarhizobium</taxon>
    </lineage>
</organism>
<gene>
    <name evidence="3" type="ORF">DEM27_30185</name>
</gene>
<dbReference type="PANTHER" id="PTHR32114">
    <property type="entry name" value="ABC TRANSPORTER ABCH.3"/>
    <property type="match status" value="1"/>
</dbReference>
<accession>A0A2U2DGW9</accession>
<dbReference type="RefSeq" id="WP_109461967.1">
    <property type="nucleotide sequence ID" value="NZ_QFBC01000023.1"/>
</dbReference>
<feature type="domain" description="Rad50/SbcC-type AAA" evidence="2">
    <location>
        <begin position="9"/>
        <end position="224"/>
    </location>
</feature>
<dbReference type="InterPro" id="IPR038729">
    <property type="entry name" value="Rad50/SbcC_AAA"/>
</dbReference>
<protein>
    <recommendedName>
        <fullName evidence="2">Rad50/SbcC-type AAA domain-containing protein</fullName>
    </recommendedName>
</protein>
<evidence type="ECO:0000313" key="3">
    <source>
        <dbReference type="EMBL" id="PWE52563.1"/>
    </source>
</evidence>
<evidence type="ECO:0000256" key="1">
    <source>
        <dbReference type="SAM" id="Coils"/>
    </source>
</evidence>
<reference evidence="3 4" key="1">
    <citation type="submission" date="2018-05" db="EMBL/GenBank/DDBJ databases">
        <title>The draft genome of strain NS-104.</title>
        <authorList>
            <person name="Hang P."/>
            <person name="Jiang J."/>
        </authorList>
    </citation>
    <scope>NUCLEOTIDE SEQUENCE [LARGE SCALE GENOMIC DNA]</scope>
    <source>
        <strain evidence="3 4">NS-104</strain>
    </source>
</reference>
<dbReference type="InterPro" id="IPR027417">
    <property type="entry name" value="P-loop_NTPase"/>
</dbReference>
<name>A0A2U2DGW9_9HYPH</name>
<dbReference type="Proteomes" id="UP000245252">
    <property type="component" value="Unassembled WGS sequence"/>
</dbReference>
<sequence length="810" mass="88306">MNSLDDVHRLSITDFRSISGTIRVPLDAPIILIHGPNGTGKTSVLSALELALTGNVKAMREDDANFARHVVHEGAQRAKVVIEGPLGPVDDRGSFVIENGRIAGTPYLDGGDGKFFSERCYLAQSMLGRLLDIYQKSKVEDGESALTQFVKDLLGLSQLDALIDGLHDAGHKARTKNLVPEYRAFESRIERTDQEIVLLRAELANQDKTRAEELGKVLAALNALLPNDPSNGFDLESLNALLGNLGTEGVAVEATRRLNDLRSLTSAWSKLPSDSGSEERTQVEADEQVAREAANQWRTTTGAELEELVASLRVHFPDLPSWSSTDPMTAAEQAERRIANEITRIETLLENDEAAKKKELELNDSIAKEEARGLLVDAEISKLAQDAGQFASALATLLPHIHTDDCPVCGRDFSQVSPDERLSLRVQKSIAKLTDDASRLTALASEKTASISRLAQLRRELASQTATRISDELRLNSINAQADVAEGKVTLARLWQAAIDGTALLAGEAKLKDRLASFRERDRGASELLNAAIRMAGEMARTDLAREPFDVIASALIAQAEDDVERATSLQTHRGTAIQSALAITSIDERRKKIAENLEKARATRAVLAGAVAELETLKGQAKTIADTAQEARTMIVRRVFNESLNTLWRDLFVRLAPTEPFVPAFKIPGSDSKDFAKLETVHRNGKKGGTPGSMLSAGNLNTAALTLFLALHFSVGTRIPWLVLDDPVQNMDEVHVAQFAALLRTISRAHGTKVIIAVHERTLFDYLKLELSPSFEKDRLLAVELRRAAGEPTTVDPDLLTYLVDAVAA</sequence>
<dbReference type="SUPFAM" id="SSF52540">
    <property type="entry name" value="P-loop containing nucleoside triphosphate hydrolases"/>
    <property type="match status" value="1"/>
</dbReference>
<comment type="caution">
    <text evidence="3">The sequence shown here is derived from an EMBL/GenBank/DDBJ whole genome shotgun (WGS) entry which is preliminary data.</text>
</comment>
<dbReference type="OrthoDB" id="9795626at2"/>
<dbReference type="GO" id="GO:0016887">
    <property type="term" value="F:ATP hydrolysis activity"/>
    <property type="evidence" value="ECO:0007669"/>
    <property type="project" value="InterPro"/>
</dbReference>
<keyword evidence="1" id="KW-0175">Coiled coil</keyword>
<proteinExistence type="predicted"/>
<dbReference type="PANTHER" id="PTHR32114:SF2">
    <property type="entry name" value="ABC TRANSPORTER ABCH.3"/>
    <property type="match status" value="1"/>
</dbReference>
<dbReference type="Gene3D" id="3.40.50.300">
    <property type="entry name" value="P-loop containing nucleotide triphosphate hydrolases"/>
    <property type="match status" value="2"/>
</dbReference>
<keyword evidence="4" id="KW-1185">Reference proteome</keyword>